<dbReference type="Gene3D" id="3.40.50.1010">
    <property type="entry name" value="5'-nuclease"/>
    <property type="match status" value="1"/>
</dbReference>
<evidence type="ECO:0000256" key="1">
    <source>
        <dbReference type="SAM" id="MobiDB-lite"/>
    </source>
</evidence>
<dbReference type="InterPro" id="IPR002716">
    <property type="entry name" value="PIN_dom"/>
</dbReference>
<accession>A0A1X2H9H5</accession>
<keyword evidence="4" id="KW-1185">Reference proteome</keyword>
<feature type="compositionally biased region" description="Low complexity" evidence="1">
    <location>
        <begin position="75"/>
        <end position="104"/>
    </location>
</feature>
<dbReference type="InterPro" id="IPR029060">
    <property type="entry name" value="PIN-like_dom_sf"/>
</dbReference>
<feature type="region of interest" description="Disordered" evidence="1">
    <location>
        <begin position="1"/>
        <end position="119"/>
    </location>
</feature>
<dbReference type="InterPro" id="IPR011990">
    <property type="entry name" value="TPR-like_helical_dom_sf"/>
</dbReference>
<dbReference type="Pfam" id="PF13638">
    <property type="entry name" value="PIN_4"/>
    <property type="match status" value="1"/>
</dbReference>
<dbReference type="Pfam" id="PF10373">
    <property type="entry name" value="EST1_DNA_bind"/>
    <property type="match status" value="1"/>
</dbReference>
<dbReference type="STRING" id="13706.A0A1X2H9H5"/>
<dbReference type="InterPro" id="IPR018834">
    <property type="entry name" value="DNA/RNA-bd_Est1-type"/>
</dbReference>
<proteinExistence type="predicted"/>
<dbReference type="GO" id="GO:0005697">
    <property type="term" value="C:telomerase holoenzyme complex"/>
    <property type="evidence" value="ECO:0007669"/>
    <property type="project" value="TreeGrafter"/>
</dbReference>
<dbReference type="SUPFAM" id="SSF88723">
    <property type="entry name" value="PIN domain-like"/>
    <property type="match status" value="1"/>
</dbReference>
<feature type="compositionally biased region" description="Basic and acidic residues" evidence="1">
    <location>
        <begin position="60"/>
        <end position="74"/>
    </location>
</feature>
<dbReference type="Gene3D" id="1.25.40.10">
    <property type="entry name" value="Tetratricopeptide repeat domain"/>
    <property type="match status" value="1"/>
</dbReference>
<reference evidence="3 4" key="1">
    <citation type="submission" date="2016-07" db="EMBL/GenBank/DDBJ databases">
        <title>Pervasive Adenine N6-methylation of Active Genes in Fungi.</title>
        <authorList>
            <consortium name="DOE Joint Genome Institute"/>
            <person name="Mondo S.J."/>
            <person name="Dannebaum R.O."/>
            <person name="Kuo R.C."/>
            <person name="Labutti K."/>
            <person name="Haridas S."/>
            <person name="Kuo A."/>
            <person name="Salamov A."/>
            <person name="Ahrendt S.R."/>
            <person name="Lipzen A."/>
            <person name="Sullivan W."/>
            <person name="Andreopoulos W.B."/>
            <person name="Clum A."/>
            <person name="Lindquist E."/>
            <person name="Daum C."/>
            <person name="Ramamoorthy G.K."/>
            <person name="Gryganskyi A."/>
            <person name="Culley D."/>
            <person name="Magnuson J.K."/>
            <person name="James T.Y."/>
            <person name="O'Malley M.A."/>
            <person name="Stajich J.E."/>
            <person name="Spatafora J.W."/>
            <person name="Visel A."/>
            <person name="Grigoriev I.V."/>
        </authorList>
    </citation>
    <scope>NUCLEOTIDE SEQUENCE [LARGE SCALE GENOMIC DNA]</scope>
    <source>
        <strain evidence="3 4">NRRL 2496</strain>
    </source>
</reference>
<dbReference type="InParanoid" id="A0A1X2H9H5"/>
<dbReference type="GO" id="GO:0042162">
    <property type="term" value="F:telomeric DNA binding"/>
    <property type="evidence" value="ECO:0007669"/>
    <property type="project" value="TreeGrafter"/>
</dbReference>
<dbReference type="PANTHER" id="PTHR15696">
    <property type="entry name" value="SMG-7 SUPPRESSOR WITH MORPHOLOGICAL EFFECT ON GENITALIA PROTEIN 7"/>
    <property type="match status" value="1"/>
</dbReference>
<dbReference type="PANTHER" id="PTHR15696:SF0">
    <property type="entry name" value="TELOMERASE-BINDING PROTEIN EST1A"/>
    <property type="match status" value="1"/>
</dbReference>
<evidence type="ECO:0000313" key="4">
    <source>
        <dbReference type="Proteomes" id="UP000242180"/>
    </source>
</evidence>
<dbReference type="OrthoDB" id="2017974at2759"/>
<dbReference type="InterPro" id="IPR045153">
    <property type="entry name" value="Est1/Ebs1-like"/>
</dbReference>
<evidence type="ECO:0000313" key="3">
    <source>
        <dbReference type="EMBL" id="ORY95317.1"/>
    </source>
</evidence>
<dbReference type="SMART" id="SM00670">
    <property type="entry name" value="PINc"/>
    <property type="match status" value="1"/>
</dbReference>
<name>A0A1X2H9H5_SYNRA</name>
<dbReference type="AlphaFoldDB" id="A0A1X2H9H5"/>
<comment type="caution">
    <text evidence="3">The sequence shown here is derived from an EMBL/GenBank/DDBJ whole genome shotgun (WGS) entry which is preliminary data.</text>
</comment>
<dbReference type="GO" id="GO:0000184">
    <property type="term" value="P:nuclear-transcribed mRNA catabolic process, nonsense-mediated decay"/>
    <property type="evidence" value="ECO:0007669"/>
    <property type="project" value="TreeGrafter"/>
</dbReference>
<protein>
    <recommendedName>
        <fullName evidence="2">PIN domain-containing protein</fullName>
    </recommendedName>
</protein>
<dbReference type="SUPFAM" id="SSF48452">
    <property type="entry name" value="TPR-like"/>
    <property type="match status" value="1"/>
</dbReference>
<sequence>MSRSRRPPQQNANNTARDEYKRSNVDSRRRQLFNPQSDHPIAFNKDSDPKQPPQRPFAGQRREGVNKKPLEILKKQPSQPRQQQQQQQQVQQQVQQQLQPQKTTTPPPSQASSEKDAHKRKIKALYADLQEIESRIAKINERTALLPFFETDDDHLFSRGQDTHHQPVIQSMTQRDARRAADVWRQKTDLHIALADKYLELICFDYVFSEKKSLESLCWKRAIYSLVEQFRQAFKLRAQVSPEEEEEEEEEEDDDIEVPVISETGMTMMRLSPALTSEEDDQEDEEDETRRISHAEQLLMLKRWFNHFLNKADDFYRRLMLALRALDVGDHDHAAFFQSTEAHLEEWRRTRRLKWYKSIPNRGDLARYRLAYVAGEDGVVSKRHAFGEAWRWYAHGVWLMPATGKLYFHLSLLMTGGNKVMQELQKLYFGVRSLMVRRNGFVNAREGLVILFEANRRWVDTYLEQKKQKHPAPLEESQEAVAGLLVRLHGMIFTKIGLDQYAQIKRRFLSALFPSTPPPRATHTDVLSLLNDNLDNASDGCLSGAQMFWFETAILCIACLYNYDYSTSKFAKLLTLQSKRVFGIALPPDMTATYESLLDETNDSLLFAYGVDLQCQIAIELMRRSLDPGLPGACAPSLPLIPQTPMNLRDNEAFIFSQREPAQADNLVHIREKEADQEEAWMIYIEVLLHWLVLNGICQPDQRGTSLWDRLVSDKVAPVFWDLLYAFLTQLTHSLPDDIKYDIINRYLLDDDEQPIETEGEQVSEAECAYARLMMKVLGRKPVLPEEMHMRGLGWVDDITGKLIKLSTLTGPAEDRELHAATIERKIKVLEYGFALSKQMSHVFYYDPVREAFTPTAATREPKSEETNEVIAAETQEDDDVDALLAPTTLMMAMDDAVLFSNETDAVEDEDDDMLTQLKKRREQLQTMLQSKPPASPRKVPMGRHKERQERLNRLHERVLPGQTTLVLDTNCFIGHFEHVKKLIASHQWQIVIPLVVVTELDGLKSNTPPLGTIAANALVFIEAALKQQRPLVRVQTSHNNFIHDISIRSEQFVFGETDKNLDDLVLSACLWWAAKKQPTSEATAPVCLVTGDRNLSVKARARDIDVVSVSAIMQLKRAR</sequence>
<dbReference type="GO" id="GO:0004540">
    <property type="term" value="F:RNA nuclease activity"/>
    <property type="evidence" value="ECO:0007669"/>
    <property type="project" value="UniProtKB-ARBA"/>
</dbReference>
<evidence type="ECO:0000259" key="2">
    <source>
        <dbReference type="SMART" id="SM00670"/>
    </source>
</evidence>
<organism evidence="3 4">
    <name type="scientific">Syncephalastrum racemosum</name>
    <name type="common">Filamentous fungus</name>
    <dbReference type="NCBI Taxonomy" id="13706"/>
    <lineage>
        <taxon>Eukaryota</taxon>
        <taxon>Fungi</taxon>
        <taxon>Fungi incertae sedis</taxon>
        <taxon>Mucoromycota</taxon>
        <taxon>Mucoromycotina</taxon>
        <taxon>Mucoromycetes</taxon>
        <taxon>Mucorales</taxon>
        <taxon>Syncephalastraceae</taxon>
        <taxon>Syncephalastrum</taxon>
    </lineage>
</organism>
<gene>
    <name evidence="3" type="ORF">BCR43DRAFT_492790</name>
</gene>
<dbReference type="CDD" id="cd09880">
    <property type="entry name" value="PIN_Smg5-6-like"/>
    <property type="match status" value="1"/>
</dbReference>
<feature type="compositionally biased region" description="Basic and acidic residues" evidence="1">
    <location>
        <begin position="16"/>
        <end position="29"/>
    </location>
</feature>
<dbReference type="Proteomes" id="UP000242180">
    <property type="component" value="Unassembled WGS sequence"/>
</dbReference>
<feature type="domain" description="PIN" evidence="2">
    <location>
        <begin position="964"/>
        <end position="1098"/>
    </location>
</feature>
<dbReference type="GO" id="GO:0070034">
    <property type="term" value="F:telomerase RNA binding"/>
    <property type="evidence" value="ECO:0007669"/>
    <property type="project" value="TreeGrafter"/>
</dbReference>
<dbReference type="EMBL" id="MCGN01000006">
    <property type="protein sequence ID" value="ORY95317.1"/>
    <property type="molecule type" value="Genomic_DNA"/>
</dbReference>
<dbReference type="OMA" id="NFMYDIS"/>